<dbReference type="VEuPathDB" id="TrichDB:TVAG_160180"/>
<keyword evidence="1" id="KW-0812">Transmembrane</keyword>
<evidence type="ECO:0000256" key="1">
    <source>
        <dbReference type="SAM" id="Phobius"/>
    </source>
</evidence>
<keyword evidence="1" id="KW-1133">Transmembrane helix</keyword>
<reference evidence="2" key="2">
    <citation type="journal article" date="2007" name="Science">
        <title>Draft genome sequence of the sexually transmitted pathogen Trichomonas vaginalis.</title>
        <authorList>
            <person name="Carlton J.M."/>
            <person name="Hirt R.P."/>
            <person name="Silva J.C."/>
            <person name="Delcher A.L."/>
            <person name="Schatz M."/>
            <person name="Zhao Q."/>
            <person name="Wortman J.R."/>
            <person name="Bidwell S.L."/>
            <person name="Alsmark U.C.M."/>
            <person name="Besteiro S."/>
            <person name="Sicheritz-Ponten T."/>
            <person name="Noel C.J."/>
            <person name="Dacks J.B."/>
            <person name="Foster P.G."/>
            <person name="Simillion C."/>
            <person name="Van de Peer Y."/>
            <person name="Miranda-Saavedra D."/>
            <person name="Barton G.J."/>
            <person name="Westrop G.D."/>
            <person name="Mueller S."/>
            <person name="Dessi D."/>
            <person name="Fiori P.L."/>
            <person name="Ren Q."/>
            <person name="Paulsen I."/>
            <person name="Zhang H."/>
            <person name="Bastida-Corcuera F.D."/>
            <person name="Simoes-Barbosa A."/>
            <person name="Brown M.T."/>
            <person name="Hayes R.D."/>
            <person name="Mukherjee M."/>
            <person name="Okumura C.Y."/>
            <person name="Schneider R."/>
            <person name="Smith A.J."/>
            <person name="Vanacova S."/>
            <person name="Villalvazo M."/>
            <person name="Haas B.J."/>
            <person name="Pertea M."/>
            <person name="Feldblyum T.V."/>
            <person name="Utterback T.R."/>
            <person name="Shu C.L."/>
            <person name="Osoegawa K."/>
            <person name="de Jong P.J."/>
            <person name="Hrdy I."/>
            <person name="Horvathova L."/>
            <person name="Zubacova Z."/>
            <person name="Dolezal P."/>
            <person name="Malik S.B."/>
            <person name="Logsdon J.M. Jr."/>
            <person name="Henze K."/>
            <person name="Gupta A."/>
            <person name="Wang C.C."/>
            <person name="Dunne R.L."/>
            <person name="Upcroft J.A."/>
            <person name="Upcroft P."/>
            <person name="White O."/>
            <person name="Salzberg S.L."/>
            <person name="Tang P."/>
            <person name="Chiu C.-H."/>
            <person name="Lee Y.-S."/>
            <person name="Embley T.M."/>
            <person name="Coombs G.H."/>
            <person name="Mottram J.C."/>
            <person name="Tachezy J."/>
            <person name="Fraser-Liggett C.M."/>
            <person name="Johnson P.J."/>
        </authorList>
    </citation>
    <scope>NUCLEOTIDE SEQUENCE [LARGE SCALE GENOMIC DNA]</scope>
    <source>
        <strain evidence="2">G3</strain>
    </source>
</reference>
<protein>
    <submittedName>
        <fullName evidence="2">Uncharacterized protein</fullName>
    </submittedName>
</protein>
<sequence>MFLTLLYYINIPQPHGYESLPCGANIDGYIYNFEGVANNANEIDFGNATIVFSICQQLSEDRFIEGTYKAGISSVLFPGNKAESYFYGYTGTQYAEFNDNSDPNKGVNLIYYYSNIQDNIKRVTVLSIEYDEKEDFKCESVNYFEDISYINIKIKSKFAKPTKSPVPEEEYYQANCLVYSPAKDGKHYMTNLNLFNYQNGYVLESGENLIFYQPCSTMKCPASYSCNTNQSSAWVCKNQSCISYGTTMNPMDYVYRNDSFTVKYTESSQSLTVKYQCDRDGFLHSPDFTNAEISGNNLSISANILDICNPVRGSKNVYHFDKLNYDAKVDLNNKKYIGQTEFNLSDTFDLAYQPKVFANPVDILPCPEGYKCSGHRPSHGWLCYQNDTKRCLNIWHADEVPKTSYNNKSLYAKVTLVYNGESDIQSIVNFKCNARPPIQDDEIAWLPNKTVKYYEKYNYFLYQFNSKDTCSMTWDFPDFDYQLPSSTSYPPQYIYESNGTHSIKIDLSSIFMFDVNSLCKTTMDYRKESLLFISPFADFGCPIAGACKSINKSDGYICTSRNDNPRCIPIMYLQEGYSYEFTKQGLNDGITIKFRGTDYITLSVRVECKKSSRYVIYDEPNIFHVHASSDGACVRPYIDPTPPPEPYVPPSTPKTETVESYEIKGENETMKVTESTEIRGHVLLKGEMADQLANFYAYPGSAKRPEGNPETFGVNNASVWKCWMAPKTSPFTCINVADARYGYKVEGNNVTIGGGHSGSSVTLSFVCSGKKEGPRHFNEHGVFRNNNYHLIVETPELCEWYDDDGSTSLWWIWLIPMTLALVFFLYIVIGSLVVKRRTGHWNVPNRNFWIDLTKSCSSCKCCRGNYSEISKDTDLILSSSFT</sequence>
<dbReference type="EMBL" id="DS113250">
    <property type="protein sequence ID" value="EAY15845.1"/>
    <property type="molecule type" value="Genomic_DNA"/>
</dbReference>
<dbReference type="RefSeq" id="XP_001328068.1">
    <property type="nucleotide sequence ID" value="XM_001328033.1"/>
</dbReference>
<reference evidence="2" key="1">
    <citation type="submission" date="2006-10" db="EMBL/GenBank/DDBJ databases">
        <authorList>
            <person name="Amadeo P."/>
            <person name="Zhao Q."/>
            <person name="Wortman J."/>
            <person name="Fraser-Liggett C."/>
            <person name="Carlton J."/>
        </authorList>
    </citation>
    <scope>NUCLEOTIDE SEQUENCE</scope>
    <source>
        <strain evidence="2">G3</strain>
    </source>
</reference>
<evidence type="ECO:0000313" key="3">
    <source>
        <dbReference type="Proteomes" id="UP000001542"/>
    </source>
</evidence>
<dbReference type="VEuPathDB" id="TrichDB:TVAGG3_0259220"/>
<organism evidence="2 3">
    <name type="scientific">Trichomonas vaginalis (strain ATCC PRA-98 / G3)</name>
    <dbReference type="NCBI Taxonomy" id="412133"/>
    <lineage>
        <taxon>Eukaryota</taxon>
        <taxon>Metamonada</taxon>
        <taxon>Parabasalia</taxon>
        <taxon>Trichomonadida</taxon>
        <taxon>Trichomonadidae</taxon>
        <taxon>Trichomonas</taxon>
    </lineage>
</organism>
<dbReference type="KEGG" id="tva:4773852"/>
<evidence type="ECO:0000313" key="2">
    <source>
        <dbReference type="EMBL" id="EAY15845.1"/>
    </source>
</evidence>
<gene>
    <name evidence="2" type="ORF">TVAG_160180</name>
</gene>
<dbReference type="Proteomes" id="UP000001542">
    <property type="component" value="Unassembled WGS sequence"/>
</dbReference>
<keyword evidence="3" id="KW-1185">Reference proteome</keyword>
<proteinExistence type="predicted"/>
<accession>A2DUW0</accession>
<dbReference type="AlphaFoldDB" id="A2DUW0"/>
<keyword evidence="1" id="KW-0472">Membrane</keyword>
<dbReference type="InParanoid" id="A2DUW0"/>
<feature type="transmembrane region" description="Helical" evidence="1">
    <location>
        <begin position="810"/>
        <end position="834"/>
    </location>
</feature>
<name>A2DUW0_TRIV3</name>